<dbReference type="SUPFAM" id="SSF53474">
    <property type="entry name" value="alpha/beta-Hydrolases"/>
    <property type="match status" value="1"/>
</dbReference>
<evidence type="ECO:0000256" key="1">
    <source>
        <dbReference type="ARBA" id="ARBA00038097"/>
    </source>
</evidence>
<dbReference type="AlphaFoldDB" id="A0A9N9T9K9"/>
<dbReference type="Pfam" id="PF00561">
    <property type="entry name" value="Abhydrolase_1"/>
    <property type="match status" value="1"/>
</dbReference>
<dbReference type="InterPro" id="IPR000073">
    <property type="entry name" value="AB_hydrolase_1"/>
</dbReference>
<dbReference type="Gene3D" id="3.40.50.1820">
    <property type="entry name" value="alpha/beta hydrolase"/>
    <property type="match status" value="1"/>
</dbReference>
<reference evidence="3" key="1">
    <citation type="submission" date="2022-01" db="EMBL/GenBank/DDBJ databases">
        <authorList>
            <person name="King R."/>
        </authorList>
    </citation>
    <scope>NUCLEOTIDE SEQUENCE</scope>
</reference>
<proteinExistence type="inferred from homology"/>
<gene>
    <name evidence="3" type="ORF">DIABBA_LOCUS11966</name>
</gene>
<sequence length="336" mass="38528">MRLVNKLFCLMITPFFKVLSKVYYVVAITVLSWVSPNWLSWNKYSESMLRALEKRILSILKVPYKGFYVDIGPVVGPADKIWTLSFNTESQKTPLVLLHGLGSGVALWCLNLDTFANTRPVYAIDVLGFGRSSRPTFSQFSKEAEKQMIRSIEEWRKELKLKDFILLGHSMGGFLAASYSISYPNRVKHLILADPWGFPERPREYNNIPLWIKTVVYVLKPFNPLAGIRVAGPFGPKLINTIRPDISKKYAMALEDTNLIPEYIYQCNCQNPRNKTNDFTQQYIKARIVTKLKDNWALSEAAKHFNISRTTDFLLIKNGGNKKLSKESEDLEDQNC</sequence>
<dbReference type="GO" id="GO:0005811">
    <property type="term" value="C:lipid droplet"/>
    <property type="evidence" value="ECO:0007669"/>
    <property type="project" value="TreeGrafter"/>
</dbReference>
<dbReference type="GO" id="GO:0055088">
    <property type="term" value="P:lipid homeostasis"/>
    <property type="evidence" value="ECO:0007669"/>
    <property type="project" value="TreeGrafter"/>
</dbReference>
<dbReference type="GO" id="GO:0042171">
    <property type="term" value="F:lysophosphatidic acid acyltransferase activity"/>
    <property type="evidence" value="ECO:0007669"/>
    <property type="project" value="TreeGrafter"/>
</dbReference>
<feature type="domain" description="AB hydrolase-1" evidence="2">
    <location>
        <begin position="94"/>
        <end position="197"/>
    </location>
</feature>
<protein>
    <recommendedName>
        <fullName evidence="2">AB hydrolase-1 domain-containing protein</fullName>
    </recommendedName>
</protein>
<evidence type="ECO:0000313" key="3">
    <source>
        <dbReference type="EMBL" id="CAG9839174.1"/>
    </source>
</evidence>
<dbReference type="GO" id="GO:0052689">
    <property type="term" value="F:carboxylic ester hydrolase activity"/>
    <property type="evidence" value="ECO:0007669"/>
    <property type="project" value="TreeGrafter"/>
</dbReference>
<organism evidence="3 4">
    <name type="scientific">Diabrotica balteata</name>
    <name type="common">Banded cucumber beetle</name>
    <dbReference type="NCBI Taxonomy" id="107213"/>
    <lineage>
        <taxon>Eukaryota</taxon>
        <taxon>Metazoa</taxon>
        <taxon>Ecdysozoa</taxon>
        <taxon>Arthropoda</taxon>
        <taxon>Hexapoda</taxon>
        <taxon>Insecta</taxon>
        <taxon>Pterygota</taxon>
        <taxon>Neoptera</taxon>
        <taxon>Endopterygota</taxon>
        <taxon>Coleoptera</taxon>
        <taxon>Polyphaga</taxon>
        <taxon>Cucujiformia</taxon>
        <taxon>Chrysomeloidea</taxon>
        <taxon>Chrysomelidae</taxon>
        <taxon>Galerucinae</taxon>
        <taxon>Diabroticina</taxon>
        <taxon>Diabroticites</taxon>
        <taxon>Diabrotica</taxon>
    </lineage>
</organism>
<dbReference type="EMBL" id="OU898283">
    <property type="protein sequence ID" value="CAG9839174.1"/>
    <property type="molecule type" value="Genomic_DNA"/>
</dbReference>
<name>A0A9N9T9K9_DIABA</name>
<dbReference type="PRINTS" id="PR00111">
    <property type="entry name" value="ABHYDROLASE"/>
</dbReference>
<dbReference type="Proteomes" id="UP001153709">
    <property type="component" value="Chromosome 8"/>
</dbReference>
<evidence type="ECO:0000313" key="4">
    <source>
        <dbReference type="Proteomes" id="UP001153709"/>
    </source>
</evidence>
<dbReference type="GO" id="GO:0005739">
    <property type="term" value="C:mitochondrion"/>
    <property type="evidence" value="ECO:0007669"/>
    <property type="project" value="TreeGrafter"/>
</dbReference>
<dbReference type="PANTHER" id="PTHR42886:SF29">
    <property type="entry name" value="PUMMELIG, ISOFORM A"/>
    <property type="match status" value="1"/>
</dbReference>
<dbReference type="InterPro" id="IPR029058">
    <property type="entry name" value="AB_hydrolase_fold"/>
</dbReference>
<keyword evidence="4" id="KW-1185">Reference proteome</keyword>
<dbReference type="GO" id="GO:0006654">
    <property type="term" value="P:phosphatidic acid biosynthetic process"/>
    <property type="evidence" value="ECO:0007669"/>
    <property type="project" value="TreeGrafter"/>
</dbReference>
<evidence type="ECO:0000259" key="2">
    <source>
        <dbReference type="Pfam" id="PF00561"/>
    </source>
</evidence>
<dbReference type="PANTHER" id="PTHR42886">
    <property type="entry name" value="RE40534P-RELATED"/>
    <property type="match status" value="1"/>
</dbReference>
<comment type="similarity">
    <text evidence="1">Belongs to the peptidase S33 family. ABHD4/ABHD5 subfamily.</text>
</comment>
<accession>A0A9N9T9K9</accession>